<sequence>MEIKKLLKTLLEEAEFYEEEASDHGTAIACRAAIAAVEALRQRVAELGKDYGNAVDKFDACRAALARRVKQDTGALPHPPDSNIQEWHEWLIEQSDIGAEAVEAHRDVRGAQAHVRARRDPFLAQVDDGHPALAGGGDREPSRSRGSRDQEYDDRADQPHRDRGETCSCQALHVVPCASVP</sequence>
<gene>
    <name evidence="2" type="ORF">LCGC14_2973590</name>
</gene>
<proteinExistence type="predicted"/>
<evidence type="ECO:0000313" key="2">
    <source>
        <dbReference type="EMBL" id="KKK65492.1"/>
    </source>
</evidence>
<feature type="compositionally biased region" description="Basic and acidic residues" evidence="1">
    <location>
        <begin position="137"/>
        <end position="165"/>
    </location>
</feature>
<comment type="caution">
    <text evidence="2">The sequence shown here is derived from an EMBL/GenBank/DDBJ whole genome shotgun (WGS) entry which is preliminary data.</text>
</comment>
<reference evidence="2" key="1">
    <citation type="journal article" date="2015" name="Nature">
        <title>Complex archaea that bridge the gap between prokaryotes and eukaryotes.</title>
        <authorList>
            <person name="Spang A."/>
            <person name="Saw J.H."/>
            <person name="Jorgensen S.L."/>
            <person name="Zaremba-Niedzwiedzka K."/>
            <person name="Martijn J."/>
            <person name="Lind A.E."/>
            <person name="van Eijk R."/>
            <person name="Schleper C."/>
            <person name="Guy L."/>
            <person name="Ettema T.J."/>
        </authorList>
    </citation>
    <scope>NUCLEOTIDE SEQUENCE</scope>
</reference>
<name>A0A0F8X8R1_9ZZZZ</name>
<protein>
    <submittedName>
        <fullName evidence="2">Uncharacterized protein</fullName>
    </submittedName>
</protein>
<evidence type="ECO:0000256" key="1">
    <source>
        <dbReference type="SAM" id="MobiDB-lite"/>
    </source>
</evidence>
<accession>A0A0F8X8R1</accession>
<organism evidence="2">
    <name type="scientific">marine sediment metagenome</name>
    <dbReference type="NCBI Taxonomy" id="412755"/>
    <lineage>
        <taxon>unclassified sequences</taxon>
        <taxon>metagenomes</taxon>
        <taxon>ecological metagenomes</taxon>
    </lineage>
</organism>
<dbReference type="EMBL" id="LAZR01060529">
    <property type="protein sequence ID" value="KKK65492.1"/>
    <property type="molecule type" value="Genomic_DNA"/>
</dbReference>
<dbReference type="AlphaFoldDB" id="A0A0F8X8R1"/>
<feature type="region of interest" description="Disordered" evidence="1">
    <location>
        <begin position="119"/>
        <end position="166"/>
    </location>
</feature>